<sequence length="70" mass="7571">MVAFELTLVCATALRLRMGHPQLAPAPTVVLSALMGPSVIRVSGFRGNGECSFFRKNEHSAQCDPCMFTT</sequence>
<evidence type="ECO:0000313" key="1">
    <source>
        <dbReference type="EMBL" id="KAH7925231.1"/>
    </source>
</evidence>
<keyword evidence="2" id="KW-1185">Reference proteome</keyword>
<protein>
    <submittedName>
        <fullName evidence="1">Uncharacterized protein</fullName>
    </submittedName>
</protein>
<comment type="caution">
    <text evidence="1">The sequence shown here is derived from an EMBL/GenBank/DDBJ whole genome shotgun (WGS) entry which is preliminary data.</text>
</comment>
<name>A0ACB8BJ33_9AGAM</name>
<organism evidence="1 2">
    <name type="scientific">Leucogyrophana mollusca</name>
    <dbReference type="NCBI Taxonomy" id="85980"/>
    <lineage>
        <taxon>Eukaryota</taxon>
        <taxon>Fungi</taxon>
        <taxon>Dikarya</taxon>
        <taxon>Basidiomycota</taxon>
        <taxon>Agaricomycotina</taxon>
        <taxon>Agaricomycetes</taxon>
        <taxon>Agaricomycetidae</taxon>
        <taxon>Boletales</taxon>
        <taxon>Boletales incertae sedis</taxon>
        <taxon>Leucogyrophana</taxon>
    </lineage>
</organism>
<dbReference type="Proteomes" id="UP000790709">
    <property type="component" value="Unassembled WGS sequence"/>
</dbReference>
<evidence type="ECO:0000313" key="2">
    <source>
        <dbReference type="Proteomes" id="UP000790709"/>
    </source>
</evidence>
<gene>
    <name evidence="1" type="ORF">BV22DRAFT_1034226</name>
</gene>
<proteinExistence type="predicted"/>
<accession>A0ACB8BJ33</accession>
<dbReference type="EMBL" id="MU266406">
    <property type="protein sequence ID" value="KAH7925231.1"/>
    <property type="molecule type" value="Genomic_DNA"/>
</dbReference>
<reference evidence="1" key="1">
    <citation type="journal article" date="2021" name="New Phytol.">
        <title>Evolutionary innovations through gain and loss of genes in the ectomycorrhizal Boletales.</title>
        <authorList>
            <person name="Wu G."/>
            <person name="Miyauchi S."/>
            <person name="Morin E."/>
            <person name="Kuo A."/>
            <person name="Drula E."/>
            <person name="Varga T."/>
            <person name="Kohler A."/>
            <person name="Feng B."/>
            <person name="Cao Y."/>
            <person name="Lipzen A."/>
            <person name="Daum C."/>
            <person name="Hundley H."/>
            <person name="Pangilinan J."/>
            <person name="Johnson J."/>
            <person name="Barry K."/>
            <person name="LaButti K."/>
            <person name="Ng V."/>
            <person name="Ahrendt S."/>
            <person name="Min B."/>
            <person name="Choi I.G."/>
            <person name="Park H."/>
            <person name="Plett J.M."/>
            <person name="Magnuson J."/>
            <person name="Spatafora J.W."/>
            <person name="Nagy L.G."/>
            <person name="Henrissat B."/>
            <person name="Grigoriev I.V."/>
            <person name="Yang Z.L."/>
            <person name="Xu J."/>
            <person name="Martin F.M."/>
        </authorList>
    </citation>
    <scope>NUCLEOTIDE SEQUENCE</scope>
    <source>
        <strain evidence="1">KUC20120723A-06</strain>
    </source>
</reference>